<evidence type="ECO:0000256" key="2">
    <source>
        <dbReference type="SAM" id="Phobius"/>
    </source>
</evidence>
<keyword evidence="2" id="KW-1133">Transmembrane helix</keyword>
<reference evidence="4" key="1">
    <citation type="submission" date="2024-04" db="EMBL/GenBank/DDBJ databases">
        <title>Salinicola lusitanus LLJ914,a marine bacterium isolated from the Okinawa Trough.</title>
        <authorList>
            <person name="Li J."/>
        </authorList>
    </citation>
    <scope>NUCLEOTIDE SEQUENCE [LARGE SCALE GENOMIC DNA]</scope>
</reference>
<sequence>MQEIFQSQSNVEPEPQEEANAREDREDAESVLDWQDRIHVPSVQYIVDDMHQDFQLCAGLAHLVSLVFAAYFSAGYIYTRLITQRTLQFEPGFVWKSKCSRQGCGLGIKYLVCTLFALGSFVSHCTTTLQVLLSSCFSPLGHFENAAYTPCYAKSGRHALQPGLACARRLRPTSHFLAHRPTDHRPTWEIPGIPVRQSALASEHPLHATCTCMH</sequence>
<accession>A0AAW0P703</accession>
<comment type="caution">
    <text evidence="3">The sequence shown here is derived from an EMBL/GenBank/DDBJ whole genome shotgun (WGS) entry which is preliminary data.</text>
</comment>
<name>A0AAW0P703_9GOBI</name>
<keyword evidence="2" id="KW-0472">Membrane</keyword>
<dbReference type="AlphaFoldDB" id="A0AAW0P703"/>
<dbReference type="Proteomes" id="UP001460270">
    <property type="component" value="Unassembled WGS sequence"/>
</dbReference>
<feature type="compositionally biased region" description="Polar residues" evidence="1">
    <location>
        <begin position="1"/>
        <end position="11"/>
    </location>
</feature>
<evidence type="ECO:0000313" key="3">
    <source>
        <dbReference type="EMBL" id="KAK7912497.1"/>
    </source>
</evidence>
<evidence type="ECO:0000313" key="4">
    <source>
        <dbReference type="Proteomes" id="UP001460270"/>
    </source>
</evidence>
<keyword evidence="2" id="KW-0812">Transmembrane</keyword>
<dbReference type="EMBL" id="JBBPFD010000009">
    <property type="protein sequence ID" value="KAK7912497.1"/>
    <property type="molecule type" value="Genomic_DNA"/>
</dbReference>
<proteinExistence type="predicted"/>
<evidence type="ECO:0000256" key="1">
    <source>
        <dbReference type="SAM" id="MobiDB-lite"/>
    </source>
</evidence>
<protein>
    <submittedName>
        <fullName evidence="3">Uncharacterized protein</fullName>
    </submittedName>
</protein>
<organism evidence="3 4">
    <name type="scientific">Mugilogobius chulae</name>
    <name type="common">yellowstripe goby</name>
    <dbReference type="NCBI Taxonomy" id="88201"/>
    <lineage>
        <taxon>Eukaryota</taxon>
        <taxon>Metazoa</taxon>
        <taxon>Chordata</taxon>
        <taxon>Craniata</taxon>
        <taxon>Vertebrata</taxon>
        <taxon>Euteleostomi</taxon>
        <taxon>Actinopterygii</taxon>
        <taxon>Neopterygii</taxon>
        <taxon>Teleostei</taxon>
        <taxon>Neoteleostei</taxon>
        <taxon>Acanthomorphata</taxon>
        <taxon>Gobiaria</taxon>
        <taxon>Gobiiformes</taxon>
        <taxon>Gobioidei</taxon>
        <taxon>Gobiidae</taxon>
        <taxon>Gobionellinae</taxon>
        <taxon>Mugilogobius</taxon>
    </lineage>
</organism>
<keyword evidence="4" id="KW-1185">Reference proteome</keyword>
<gene>
    <name evidence="3" type="ORF">WMY93_012708</name>
</gene>
<feature type="region of interest" description="Disordered" evidence="1">
    <location>
        <begin position="1"/>
        <end position="26"/>
    </location>
</feature>
<feature type="transmembrane region" description="Helical" evidence="2">
    <location>
        <begin position="59"/>
        <end position="78"/>
    </location>
</feature>